<name>A0ABR1EC72_NECAM</name>
<evidence type="ECO:0000313" key="2">
    <source>
        <dbReference type="EMBL" id="KAK6759586.1"/>
    </source>
</evidence>
<comment type="caution">
    <text evidence="2">The sequence shown here is derived from an EMBL/GenBank/DDBJ whole genome shotgun (WGS) entry which is preliminary data.</text>
</comment>
<keyword evidence="3" id="KW-1185">Reference proteome</keyword>
<feature type="region of interest" description="Disordered" evidence="1">
    <location>
        <begin position="32"/>
        <end position="67"/>
    </location>
</feature>
<accession>A0ABR1EC72</accession>
<organism evidence="2 3">
    <name type="scientific">Necator americanus</name>
    <name type="common">Human hookworm</name>
    <dbReference type="NCBI Taxonomy" id="51031"/>
    <lineage>
        <taxon>Eukaryota</taxon>
        <taxon>Metazoa</taxon>
        <taxon>Ecdysozoa</taxon>
        <taxon>Nematoda</taxon>
        <taxon>Chromadorea</taxon>
        <taxon>Rhabditida</taxon>
        <taxon>Rhabditina</taxon>
        <taxon>Rhabditomorpha</taxon>
        <taxon>Strongyloidea</taxon>
        <taxon>Ancylostomatidae</taxon>
        <taxon>Bunostominae</taxon>
        <taxon>Necator</taxon>
    </lineage>
</organism>
<proteinExistence type="predicted"/>
<gene>
    <name evidence="2" type="primary">Necator_chrX.g21428</name>
    <name evidence="2" type="ORF">RB195_021267</name>
</gene>
<feature type="compositionally biased region" description="Basic residues" evidence="1">
    <location>
        <begin position="55"/>
        <end position="66"/>
    </location>
</feature>
<protein>
    <submittedName>
        <fullName evidence="2">Uncharacterized protein</fullName>
    </submittedName>
</protein>
<dbReference type="Proteomes" id="UP001303046">
    <property type="component" value="Unassembled WGS sequence"/>
</dbReference>
<feature type="compositionally biased region" description="Basic and acidic residues" evidence="1">
    <location>
        <begin position="37"/>
        <end position="48"/>
    </location>
</feature>
<evidence type="ECO:0000256" key="1">
    <source>
        <dbReference type="SAM" id="MobiDB-lite"/>
    </source>
</evidence>
<sequence>MGVDLLMISWIFSNPSLFPVPFGESFVAVRGGGGRRRSGDDDTCERADPSTTVRAHARTHGGRRRNGSVGHCLWDKAIVLIQ</sequence>
<reference evidence="2 3" key="1">
    <citation type="submission" date="2023-08" db="EMBL/GenBank/DDBJ databases">
        <title>A Necator americanus chromosomal reference genome.</title>
        <authorList>
            <person name="Ilik V."/>
            <person name="Petrzelkova K.J."/>
            <person name="Pardy F."/>
            <person name="Fuh T."/>
            <person name="Niatou-Singa F.S."/>
            <person name="Gouil Q."/>
            <person name="Baker L."/>
            <person name="Ritchie M.E."/>
            <person name="Jex A.R."/>
            <person name="Gazzola D."/>
            <person name="Li H."/>
            <person name="Toshio Fujiwara R."/>
            <person name="Zhan B."/>
            <person name="Aroian R.V."/>
            <person name="Pafco B."/>
            <person name="Schwarz E.M."/>
        </authorList>
    </citation>
    <scope>NUCLEOTIDE SEQUENCE [LARGE SCALE GENOMIC DNA]</scope>
    <source>
        <strain evidence="2 3">Aroian</strain>
        <tissue evidence="2">Whole animal</tissue>
    </source>
</reference>
<dbReference type="EMBL" id="JAVFWL010000006">
    <property type="protein sequence ID" value="KAK6759586.1"/>
    <property type="molecule type" value="Genomic_DNA"/>
</dbReference>
<evidence type="ECO:0000313" key="3">
    <source>
        <dbReference type="Proteomes" id="UP001303046"/>
    </source>
</evidence>